<keyword evidence="2" id="KW-1185">Reference proteome</keyword>
<protein>
    <recommendedName>
        <fullName evidence="3">YolD-like family protein</fullName>
    </recommendedName>
</protein>
<gene>
    <name evidence="1" type="ORF">ABIC55_003303</name>
</gene>
<name>A0ABV2KAR6_SPOPS</name>
<reference evidence="1 2" key="1">
    <citation type="submission" date="2024-06" db="EMBL/GenBank/DDBJ databases">
        <title>Sorghum-associated microbial communities from plants grown in Nebraska, USA.</title>
        <authorList>
            <person name="Schachtman D."/>
        </authorList>
    </citation>
    <scope>NUCLEOTIDE SEQUENCE [LARGE SCALE GENOMIC DNA]</scope>
    <source>
        <strain evidence="1 2">1288</strain>
    </source>
</reference>
<sequence>MQKWQGLMLPEHVKLIRELSENENYIQQSLLDDWELQQIQDELEGAYKRQCMAEVTAWRKGKHITYIGQISELDHRLNLISVEGPFGEDRIPVLDVIKVRSVD</sequence>
<dbReference type="Proteomes" id="UP001549104">
    <property type="component" value="Unassembled WGS sequence"/>
</dbReference>
<dbReference type="Pfam" id="PF08863">
    <property type="entry name" value="YolD"/>
    <property type="match status" value="1"/>
</dbReference>
<organism evidence="1 2">
    <name type="scientific">Sporosarcina psychrophila</name>
    <name type="common">Bacillus psychrophilus</name>
    <dbReference type="NCBI Taxonomy" id="1476"/>
    <lineage>
        <taxon>Bacteria</taxon>
        <taxon>Bacillati</taxon>
        <taxon>Bacillota</taxon>
        <taxon>Bacilli</taxon>
        <taxon>Bacillales</taxon>
        <taxon>Caryophanaceae</taxon>
        <taxon>Sporosarcina</taxon>
    </lineage>
</organism>
<evidence type="ECO:0000313" key="2">
    <source>
        <dbReference type="Proteomes" id="UP001549104"/>
    </source>
</evidence>
<proteinExistence type="predicted"/>
<comment type="caution">
    <text evidence="1">The sequence shown here is derived from an EMBL/GenBank/DDBJ whole genome shotgun (WGS) entry which is preliminary data.</text>
</comment>
<dbReference type="InterPro" id="IPR014962">
    <property type="entry name" value="YolD"/>
</dbReference>
<evidence type="ECO:0008006" key="3">
    <source>
        <dbReference type="Google" id="ProtNLM"/>
    </source>
</evidence>
<evidence type="ECO:0000313" key="1">
    <source>
        <dbReference type="EMBL" id="MET3658186.1"/>
    </source>
</evidence>
<dbReference type="RefSeq" id="WP_354313877.1">
    <property type="nucleotide sequence ID" value="NZ_JBEPME010000005.1"/>
</dbReference>
<accession>A0ABV2KAR6</accession>
<dbReference type="EMBL" id="JBEPME010000005">
    <property type="protein sequence ID" value="MET3658186.1"/>
    <property type="molecule type" value="Genomic_DNA"/>
</dbReference>